<keyword evidence="1" id="KW-0472">Membrane</keyword>
<gene>
    <name evidence="3" type="ORF">GCM10009710_19490</name>
</gene>
<keyword evidence="4" id="KW-1185">Reference proteome</keyword>
<keyword evidence="1" id="KW-0812">Transmembrane</keyword>
<comment type="caution">
    <text evidence="3">The sequence shown here is derived from an EMBL/GenBank/DDBJ whole genome shotgun (WGS) entry which is preliminary data.</text>
</comment>
<dbReference type="EMBL" id="BAAAME010000004">
    <property type="protein sequence ID" value="GAA1739263.1"/>
    <property type="molecule type" value="Genomic_DNA"/>
</dbReference>
<dbReference type="Pfam" id="PF07811">
    <property type="entry name" value="TadE"/>
    <property type="match status" value="1"/>
</dbReference>
<organism evidence="3 4">
    <name type="scientific">Aeromicrobium alkaliterrae</name>
    <dbReference type="NCBI Taxonomy" id="302168"/>
    <lineage>
        <taxon>Bacteria</taxon>
        <taxon>Bacillati</taxon>
        <taxon>Actinomycetota</taxon>
        <taxon>Actinomycetes</taxon>
        <taxon>Propionibacteriales</taxon>
        <taxon>Nocardioidaceae</taxon>
        <taxon>Aeromicrobium</taxon>
    </lineage>
</organism>
<dbReference type="Proteomes" id="UP001501057">
    <property type="component" value="Unassembled WGS sequence"/>
</dbReference>
<name>A0ABN2JUC8_9ACTN</name>
<accession>A0ABN2JUC8</accession>
<sequence>MVRRRHREDGSAAVEFALIAPLFIALLFGIISYGYMLSFRQGISQAAAEGARVFAVAPAGSPTLKADAVAAVNRSLSSYGITCTTTGTLKKGASTVGTCSVPSTATACANNAAARCARVEITYSYRANPLVPSFPGLGITLPQTLRYDTTVQVNS</sequence>
<evidence type="ECO:0000313" key="3">
    <source>
        <dbReference type="EMBL" id="GAA1739263.1"/>
    </source>
</evidence>
<dbReference type="InterPro" id="IPR012495">
    <property type="entry name" value="TadE-like_dom"/>
</dbReference>
<protein>
    <submittedName>
        <fullName evidence="3">Pilus assembly protein</fullName>
    </submittedName>
</protein>
<reference evidence="3 4" key="1">
    <citation type="journal article" date="2019" name="Int. J. Syst. Evol. Microbiol.">
        <title>The Global Catalogue of Microorganisms (GCM) 10K type strain sequencing project: providing services to taxonomists for standard genome sequencing and annotation.</title>
        <authorList>
            <consortium name="The Broad Institute Genomics Platform"/>
            <consortium name="The Broad Institute Genome Sequencing Center for Infectious Disease"/>
            <person name="Wu L."/>
            <person name="Ma J."/>
        </authorList>
    </citation>
    <scope>NUCLEOTIDE SEQUENCE [LARGE SCALE GENOMIC DNA]</scope>
    <source>
        <strain evidence="3 4">JCM 13518</strain>
    </source>
</reference>
<evidence type="ECO:0000259" key="2">
    <source>
        <dbReference type="Pfam" id="PF07811"/>
    </source>
</evidence>
<proteinExistence type="predicted"/>
<dbReference type="RefSeq" id="WP_344200678.1">
    <property type="nucleotide sequence ID" value="NZ_BAAAME010000004.1"/>
</dbReference>
<feature type="domain" description="TadE-like" evidence="2">
    <location>
        <begin position="10"/>
        <end position="52"/>
    </location>
</feature>
<evidence type="ECO:0000256" key="1">
    <source>
        <dbReference type="SAM" id="Phobius"/>
    </source>
</evidence>
<keyword evidence="1" id="KW-1133">Transmembrane helix</keyword>
<evidence type="ECO:0000313" key="4">
    <source>
        <dbReference type="Proteomes" id="UP001501057"/>
    </source>
</evidence>
<feature type="transmembrane region" description="Helical" evidence="1">
    <location>
        <begin position="12"/>
        <end position="36"/>
    </location>
</feature>